<evidence type="ECO:0000313" key="3">
    <source>
        <dbReference type="EMBL" id="VTQ65666.1"/>
    </source>
</evidence>
<dbReference type="EMBL" id="CABEEP010000001">
    <property type="protein sequence ID" value="VTQ65666.1"/>
    <property type="molecule type" value="Genomic_DNA"/>
</dbReference>
<reference evidence="3 5" key="2">
    <citation type="submission" date="2019-05" db="EMBL/GenBank/DDBJ databases">
        <authorList>
            <consortium name="Pathogen Informatics"/>
        </authorList>
    </citation>
    <scope>NUCLEOTIDE SEQUENCE [LARGE SCALE GENOMIC DNA]</scope>
    <source>
        <strain evidence="3 5">NCTC12204</strain>
    </source>
</reference>
<name>A0A366UHJ4_ENTHR</name>
<organism evidence="2 4">
    <name type="scientific">Enterococcus hirae</name>
    <dbReference type="NCBI Taxonomy" id="1354"/>
    <lineage>
        <taxon>Bacteria</taxon>
        <taxon>Bacillati</taxon>
        <taxon>Bacillota</taxon>
        <taxon>Bacilli</taxon>
        <taxon>Lactobacillales</taxon>
        <taxon>Enterococcaceae</taxon>
        <taxon>Enterococcus</taxon>
    </lineage>
</organism>
<dbReference type="Proteomes" id="UP000253498">
    <property type="component" value="Unassembled WGS sequence"/>
</dbReference>
<evidence type="ECO:0000313" key="5">
    <source>
        <dbReference type="Proteomes" id="UP000352698"/>
    </source>
</evidence>
<dbReference type="AlphaFoldDB" id="A0A366UHJ4"/>
<feature type="transmembrane region" description="Helical" evidence="1">
    <location>
        <begin position="55"/>
        <end position="74"/>
    </location>
</feature>
<keyword evidence="1" id="KW-1133">Transmembrane helix</keyword>
<keyword evidence="1" id="KW-0812">Transmembrane</keyword>
<dbReference type="EMBL" id="LESJ01000004">
    <property type="protein sequence ID" value="RBT69514.1"/>
    <property type="molecule type" value="Genomic_DNA"/>
</dbReference>
<gene>
    <name evidence="2" type="ORF">EB03_01185</name>
    <name evidence="3" type="ORF">NCTC12204_01766</name>
</gene>
<proteinExistence type="predicted"/>
<evidence type="ECO:0000313" key="4">
    <source>
        <dbReference type="Proteomes" id="UP000253498"/>
    </source>
</evidence>
<dbReference type="InterPro" id="IPR032111">
    <property type="entry name" value="Clostridium_phage_holin"/>
</dbReference>
<keyword evidence="1" id="KW-0472">Membrane</keyword>
<protein>
    <recommendedName>
        <fullName evidence="6">Holin</fullName>
    </recommendedName>
</protein>
<accession>A0A366UHJ4</accession>
<dbReference type="Pfam" id="PF16079">
    <property type="entry name" value="Phage_holin_5_2"/>
    <property type="match status" value="1"/>
</dbReference>
<dbReference type="Proteomes" id="UP000352698">
    <property type="component" value="Unassembled WGS sequence"/>
</dbReference>
<evidence type="ECO:0000313" key="2">
    <source>
        <dbReference type="EMBL" id="RBT69514.1"/>
    </source>
</evidence>
<reference evidence="2 4" key="1">
    <citation type="submission" date="2015-06" db="EMBL/GenBank/DDBJ databases">
        <title>The Genome Sequence of Enterococcus hirae 88EA1.</title>
        <authorList>
            <consortium name="The Broad Institute Genomics Platform"/>
            <consortium name="The Broad Institute Genome Sequencing Center for Infectious Disease"/>
            <person name="Earl A.M."/>
            <person name="Van Tyne D."/>
            <person name="Lebreton F."/>
            <person name="Saavedra J.T."/>
            <person name="Gilmore M.S."/>
            <person name="Manson McGuire A."/>
            <person name="Clock S."/>
            <person name="Crupain M."/>
            <person name="Rangan U."/>
            <person name="Young S."/>
            <person name="Abouelleil A."/>
            <person name="Cao P."/>
            <person name="Chapman S.B."/>
            <person name="Griggs A."/>
            <person name="Priest M."/>
            <person name="Shea T."/>
            <person name="Wortman J."/>
            <person name="Nusbaum C."/>
            <person name="Birren B."/>
        </authorList>
    </citation>
    <scope>NUCLEOTIDE SEQUENCE [LARGE SCALE GENOMIC DNA]</scope>
    <source>
        <strain evidence="2 4">88EA1</strain>
    </source>
</reference>
<evidence type="ECO:0000256" key="1">
    <source>
        <dbReference type="SAM" id="Phobius"/>
    </source>
</evidence>
<comment type="caution">
    <text evidence="2">The sequence shown here is derived from an EMBL/GenBank/DDBJ whole genome shotgun (WGS) entry which is preliminary data.</text>
</comment>
<dbReference type="RefSeq" id="WP_010737827.1">
    <property type="nucleotide sequence ID" value="NZ_CABEEP010000001.1"/>
</dbReference>
<evidence type="ECO:0008006" key="6">
    <source>
        <dbReference type="Google" id="ProtNLM"/>
    </source>
</evidence>
<sequence>MESFSTKMILAMCGLYVAGKVLKEIPKFPDWGIPLALTIISCICTPLLFGGYNVFHFFVAIVTVGITVYGDQLWKQTTYGIKELDKGDDENELHN</sequence>